<dbReference type="RefSeq" id="WP_119053815.1">
    <property type="nucleotide sequence ID" value="NZ_CP032157.1"/>
</dbReference>
<evidence type="ECO:0000256" key="3">
    <source>
        <dbReference type="ARBA" id="ARBA00023295"/>
    </source>
</evidence>
<keyword evidence="3" id="KW-0326">Glycosidase</keyword>
<accession>A0A3B7MTU4</accession>
<dbReference type="InterPro" id="IPR006102">
    <property type="entry name" value="Ig-like_GH2"/>
</dbReference>
<keyword evidence="4" id="KW-0732">Signal</keyword>
<dbReference type="SUPFAM" id="SSF49303">
    <property type="entry name" value="beta-Galactosidase/glucuronidase domain"/>
    <property type="match status" value="1"/>
</dbReference>
<dbReference type="EMBL" id="CP032157">
    <property type="protein sequence ID" value="AXY77942.1"/>
    <property type="molecule type" value="Genomic_DNA"/>
</dbReference>
<dbReference type="Proteomes" id="UP000263900">
    <property type="component" value="Chromosome"/>
</dbReference>
<dbReference type="InterPro" id="IPR013783">
    <property type="entry name" value="Ig-like_fold"/>
</dbReference>
<dbReference type="InterPro" id="IPR017853">
    <property type="entry name" value="GH"/>
</dbReference>
<gene>
    <name evidence="8" type="ORF">D3H65_29855</name>
</gene>
<feature type="signal peptide" evidence="4">
    <location>
        <begin position="1"/>
        <end position="24"/>
    </location>
</feature>
<organism evidence="8 9">
    <name type="scientific">Paraflavitalea soli</name>
    <dbReference type="NCBI Taxonomy" id="2315862"/>
    <lineage>
        <taxon>Bacteria</taxon>
        <taxon>Pseudomonadati</taxon>
        <taxon>Bacteroidota</taxon>
        <taxon>Chitinophagia</taxon>
        <taxon>Chitinophagales</taxon>
        <taxon>Chitinophagaceae</taxon>
        <taxon>Paraflavitalea</taxon>
    </lineage>
</organism>
<evidence type="ECO:0000256" key="4">
    <source>
        <dbReference type="SAM" id="SignalP"/>
    </source>
</evidence>
<dbReference type="KEGG" id="pseg:D3H65_29855"/>
<dbReference type="GO" id="GO:0005975">
    <property type="term" value="P:carbohydrate metabolic process"/>
    <property type="evidence" value="ECO:0007669"/>
    <property type="project" value="InterPro"/>
</dbReference>
<feature type="domain" description="Glycoside hydrolase family 2 catalytic" evidence="6">
    <location>
        <begin position="354"/>
        <end position="512"/>
    </location>
</feature>
<dbReference type="InterPro" id="IPR051913">
    <property type="entry name" value="GH2_Domain-Containing"/>
</dbReference>
<dbReference type="Pfam" id="PF00703">
    <property type="entry name" value="Glyco_hydro_2"/>
    <property type="match status" value="1"/>
</dbReference>
<dbReference type="InterPro" id="IPR006103">
    <property type="entry name" value="Glyco_hydro_2_cat"/>
</dbReference>
<sequence>MKIMNTPYRSLCLAIAMLPLISPAQHLEYKEVFAPTESWVKAQEKPFRQDLCLNGSWQFQPVPLPAGFKEGIDKVPTLTAVNTDAWEKTPIRIPSPWNVNSFADKNAQGGDFRTYPSYPAGWENAKMGWLRKKFTVPAGWKGQRMQLHFEAIAGDAEIIVNGKKTGNHFGIFLPFDIDVTEAIIPGKENELLVGVRKASLFDKRSDYGRRTYQAGSFWGQHIAGIWQDVYLVALPPVHVADVYVNPKVAANLLEAELTVVNEGAADATITLSGKVFPWMAATATLSAKPALEIKPVTIKVSAHGQVKTTIVANVQGQLKYWSPQSPQLYGLVVQTISNRKIIDNKYTRFGWRQVTLKDDKVLLNGAAITMRGDSWHFLGIPQMTRRYAAAWYKAMRDANLNAVRLHAQPYPSFYLDVADEMGILVLDETAVWASDGGPKLNDPAYWQDSRTHLSELILRDRNHPSVFGWSVSNEVMPIVRGVMRNPPGMKDTLVKYYSVWADICRQLDPSRQWISADGEDDGEGHLPVYIVHYGGFDAMNRAKKSGKPWGVGEAGMAYYGTPEQVAATNGDRAYEDFKGRMEGVAASSYQSLIAQKERNAVYQSVFNMVWYGLTPVPFGMKDITRPPTLEDGVYFTHFKEGQPGVQPERLGPYCSTLNPGYDRGLPLYTTWPLFDAIRDAAANKVVSKWMAPKPATPAAPVVKPVQSVQVLAGEGGTLATALKQTGVLFTKDIKDPIPQLLFIDGAHPPVADSRDIIEKVTNNGGTVVVWGVSNDKLSALNQLLPAPLIVTDRTATSLVKFSQSSVAHIKFTDPLDSIVGGISLADLYFSELRPAEITTQGMSGALVQQSRVLLRAAPTDWPKWNKQPEYAKTGMVLRSGLEAKPAGAVLIAKRMGKGRLVVTTLPAAPRLAKAEKTIRMLLANLGTPLGTGSDAGKPLLKGGGIVRTLLSGTYPITSLQEAADKNFIDPAAGDAIKLNATVDAKPWTLLYEESGLVDFAKAKMDGPKNNAVAYLSFWVSSPRALDDLLIEPNIPIVNMEVAADDAVQVWLNGKRIINNIRNGDIDNGKAKADALKLHQGWNHFLIKVIQLGGEWKFTGRLTSNQPDFLADLESALQKP</sequence>
<keyword evidence="9" id="KW-1185">Reference proteome</keyword>
<name>A0A3B7MTU4_9BACT</name>
<dbReference type="Gene3D" id="2.60.40.10">
    <property type="entry name" value="Immunoglobulins"/>
    <property type="match status" value="1"/>
</dbReference>
<evidence type="ECO:0000313" key="8">
    <source>
        <dbReference type="EMBL" id="AXY77942.1"/>
    </source>
</evidence>
<evidence type="ECO:0000259" key="5">
    <source>
        <dbReference type="Pfam" id="PF00703"/>
    </source>
</evidence>
<dbReference type="OrthoDB" id="9801077at2"/>
<feature type="domain" description="Glycoside hydrolase family 2 immunoglobulin-like beta-sandwich" evidence="5">
    <location>
        <begin position="237"/>
        <end position="352"/>
    </location>
</feature>
<dbReference type="SUPFAM" id="SSF49785">
    <property type="entry name" value="Galactose-binding domain-like"/>
    <property type="match status" value="1"/>
</dbReference>
<evidence type="ECO:0000259" key="6">
    <source>
        <dbReference type="Pfam" id="PF02836"/>
    </source>
</evidence>
<reference evidence="8 9" key="1">
    <citation type="submission" date="2018-09" db="EMBL/GenBank/DDBJ databases">
        <title>Genome sequencing of strain 6GH32-13.</title>
        <authorList>
            <person name="Weon H.-Y."/>
            <person name="Heo J."/>
            <person name="Kwon S.-W."/>
        </authorList>
    </citation>
    <scope>NUCLEOTIDE SEQUENCE [LARGE SCALE GENOMIC DNA]</scope>
    <source>
        <strain evidence="8 9">5GH32-13</strain>
    </source>
</reference>
<dbReference type="Gene3D" id="3.20.20.80">
    <property type="entry name" value="Glycosidases"/>
    <property type="match status" value="1"/>
</dbReference>
<keyword evidence="2 8" id="KW-0378">Hydrolase</keyword>
<dbReference type="InterPro" id="IPR036156">
    <property type="entry name" value="Beta-gal/glucu_dom_sf"/>
</dbReference>
<dbReference type="PANTHER" id="PTHR42732:SF1">
    <property type="entry name" value="BETA-MANNOSIDASE"/>
    <property type="match status" value="1"/>
</dbReference>
<evidence type="ECO:0000256" key="2">
    <source>
        <dbReference type="ARBA" id="ARBA00022801"/>
    </source>
</evidence>
<protein>
    <submittedName>
        <fullName evidence="8">Glycoside hydrolase family 2</fullName>
    </submittedName>
</protein>
<dbReference type="InterPro" id="IPR008979">
    <property type="entry name" value="Galactose-bd-like_sf"/>
</dbReference>
<evidence type="ECO:0000256" key="1">
    <source>
        <dbReference type="ARBA" id="ARBA00007401"/>
    </source>
</evidence>
<dbReference type="Pfam" id="PF02836">
    <property type="entry name" value="Glyco_hydro_2_C"/>
    <property type="match status" value="1"/>
</dbReference>
<evidence type="ECO:0000313" key="9">
    <source>
        <dbReference type="Proteomes" id="UP000263900"/>
    </source>
</evidence>
<comment type="similarity">
    <text evidence="1">Belongs to the glycosyl hydrolase 2 family.</text>
</comment>
<proteinExistence type="inferred from homology"/>
<evidence type="ECO:0000259" key="7">
    <source>
        <dbReference type="Pfam" id="PF02837"/>
    </source>
</evidence>
<dbReference type="Pfam" id="PF02837">
    <property type="entry name" value="Glyco_hydro_2_N"/>
    <property type="match status" value="1"/>
</dbReference>
<dbReference type="AlphaFoldDB" id="A0A3B7MTU4"/>
<dbReference type="GO" id="GO:0004553">
    <property type="term" value="F:hydrolase activity, hydrolyzing O-glycosyl compounds"/>
    <property type="evidence" value="ECO:0007669"/>
    <property type="project" value="InterPro"/>
</dbReference>
<feature type="domain" description="Glycosyl hydrolases family 2 sugar binding" evidence="7">
    <location>
        <begin position="53"/>
        <end position="235"/>
    </location>
</feature>
<feature type="chain" id="PRO_5017648198" evidence="4">
    <location>
        <begin position="25"/>
        <end position="1119"/>
    </location>
</feature>
<dbReference type="Gene3D" id="2.60.120.260">
    <property type="entry name" value="Galactose-binding domain-like"/>
    <property type="match status" value="1"/>
</dbReference>
<dbReference type="InterPro" id="IPR006104">
    <property type="entry name" value="Glyco_hydro_2_N"/>
</dbReference>
<dbReference type="SUPFAM" id="SSF51445">
    <property type="entry name" value="(Trans)glycosidases"/>
    <property type="match status" value="1"/>
</dbReference>
<dbReference type="PANTHER" id="PTHR42732">
    <property type="entry name" value="BETA-GALACTOSIDASE"/>
    <property type="match status" value="1"/>
</dbReference>